<evidence type="ECO:0000256" key="2">
    <source>
        <dbReference type="ARBA" id="ARBA00022723"/>
    </source>
</evidence>
<keyword evidence="2" id="KW-0479">Metal-binding</keyword>
<accession>A0ABN8NZN4</accession>
<gene>
    <name evidence="4" type="ORF">PLOB_00033554</name>
</gene>
<organism evidence="4 5">
    <name type="scientific">Porites lobata</name>
    <dbReference type="NCBI Taxonomy" id="104759"/>
    <lineage>
        <taxon>Eukaryota</taxon>
        <taxon>Metazoa</taxon>
        <taxon>Cnidaria</taxon>
        <taxon>Anthozoa</taxon>
        <taxon>Hexacorallia</taxon>
        <taxon>Scleractinia</taxon>
        <taxon>Fungiina</taxon>
        <taxon>Poritidae</taxon>
        <taxon>Porites</taxon>
    </lineage>
</organism>
<evidence type="ECO:0000259" key="3">
    <source>
        <dbReference type="Pfam" id="PF13359"/>
    </source>
</evidence>
<evidence type="ECO:0000313" key="5">
    <source>
        <dbReference type="Proteomes" id="UP001159405"/>
    </source>
</evidence>
<protein>
    <recommendedName>
        <fullName evidence="3">DDE Tnp4 domain-containing protein</fullName>
    </recommendedName>
</protein>
<comment type="caution">
    <text evidence="4">The sequence shown here is derived from an EMBL/GenBank/DDBJ whole genome shotgun (WGS) entry which is preliminary data.</text>
</comment>
<dbReference type="PANTHER" id="PTHR34615:SF1">
    <property type="entry name" value="PX DOMAIN-CONTAINING PROTEIN"/>
    <property type="match status" value="1"/>
</dbReference>
<proteinExistence type="predicted"/>
<reference evidence="4 5" key="1">
    <citation type="submission" date="2022-05" db="EMBL/GenBank/DDBJ databases">
        <authorList>
            <consortium name="Genoscope - CEA"/>
            <person name="William W."/>
        </authorList>
    </citation>
    <scope>NUCLEOTIDE SEQUENCE [LARGE SCALE GENOMIC DNA]</scope>
</reference>
<dbReference type="Proteomes" id="UP001159405">
    <property type="component" value="Unassembled WGS sequence"/>
</dbReference>
<feature type="domain" description="DDE Tnp4" evidence="3">
    <location>
        <begin position="180"/>
        <end position="333"/>
    </location>
</feature>
<name>A0ABN8NZN4_9CNID</name>
<sequence>MSSFKEVRELLLVAYDSEIINDEEFQVLFENYRSRNSQFPYNSYPRFELENMQDDECLAEFRVKKEDVPRLADVLQIPQGHPTAIFGKISRSVCGRIEGLCMLLRRLAYPCRYSDMIHRFARPVPEICMITNTVMDFIFDHHAHRLTQWNPSIMNAQALQSYADAVSARGAPLQNCFGFVDGTVRPIARPGEHQRLVYNGHKRVHSLKFQSLALPNGLIANMYGPIEGKRHDACMLVESKLLRDLERNAFSPTGEPMCIYGDPAYPHRVNLQCPFRQRVLTPDMEAFNKAMSQVRVSVEWLFGDIVNYFKFLNLKIGMSSIGKLYLVSALLQNAITCLYGNNISEFFDLQPPSLQYYFQ</sequence>
<dbReference type="EMBL" id="CALNXK010000045">
    <property type="protein sequence ID" value="CAH3128294.1"/>
    <property type="molecule type" value="Genomic_DNA"/>
</dbReference>
<comment type="cofactor">
    <cofactor evidence="1">
        <name>a divalent metal cation</name>
        <dbReference type="ChEBI" id="CHEBI:60240"/>
    </cofactor>
</comment>
<keyword evidence="5" id="KW-1185">Reference proteome</keyword>
<dbReference type="PANTHER" id="PTHR34615">
    <property type="entry name" value="PX DOMAIN-CONTAINING PROTEIN"/>
    <property type="match status" value="1"/>
</dbReference>
<dbReference type="InterPro" id="IPR027806">
    <property type="entry name" value="HARBI1_dom"/>
</dbReference>
<dbReference type="Pfam" id="PF13359">
    <property type="entry name" value="DDE_Tnp_4"/>
    <property type="match status" value="1"/>
</dbReference>
<evidence type="ECO:0000313" key="4">
    <source>
        <dbReference type="EMBL" id="CAH3128294.1"/>
    </source>
</evidence>
<evidence type="ECO:0000256" key="1">
    <source>
        <dbReference type="ARBA" id="ARBA00001968"/>
    </source>
</evidence>